<organism evidence="1 2">
    <name type="scientific">Tessaracoccus bendigoensis DSM 12906</name>
    <dbReference type="NCBI Taxonomy" id="1123357"/>
    <lineage>
        <taxon>Bacteria</taxon>
        <taxon>Bacillati</taxon>
        <taxon>Actinomycetota</taxon>
        <taxon>Actinomycetes</taxon>
        <taxon>Propionibacteriales</taxon>
        <taxon>Propionibacteriaceae</taxon>
        <taxon>Tessaracoccus</taxon>
    </lineage>
</organism>
<protein>
    <submittedName>
        <fullName evidence="1">Uncharacterized protein</fullName>
    </submittedName>
</protein>
<reference evidence="2" key="1">
    <citation type="submission" date="2016-11" db="EMBL/GenBank/DDBJ databases">
        <authorList>
            <person name="Varghese N."/>
            <person name="Submissions S."/>
        </authorList>
    </citation>
    <scope>NUCLEOTIDE SEQUENCE [LARGE SCALE GENOMIC DNA]</scope>
    <source>
        <strain evidence="2">DSM 12906</strain>
    </source>
</reference>
<name>A0A1M6GD43_9ACTN</name>
<evidence type="ECO:0000313" key="2">
    <source>
        <dbReference type="Proteomes" id="UP000184512"/>
    </source>
</evidence>
<sequence length="424" mass="46754">MNDAYNAAKAIEQTCNDLVDSYGTLAEIGANMLSTIKSTIGQLKQYKYTMYYGRSNYESVEYRDDRYAWWERALIYMGGASITEEVVDHPRRQEALNHLAQTQGIVDGADEKFEFDAGHMRDSVKSIASHMGGWVSVSGQVSSLVFASRTSQIPTSGDADGWRSPTAMSTYEDNVGIQHEAHETTAQQIETMLTRDGEFVETLGDHLTAFAELQGDQNEYYAGIVGMDWLPDKWSIESVIQLVGQIGTKVTEFQGLQVDEIKAVVSTLNAAVSAILQTEQQKNVINRLSQPSGQGEVGWPDPAPLSGKKSEGLSSFNDLKFQTQYFKDHITHWSDLSDDFATPIGSAASAPAIETMFHQFPGFQATTASGLNSLADHIEDKALKRGQNATSAMAEKLDLTIRNYLEGENINTQQAAELQKMLDE</sequence>
<dbReference type="STRING" id="1123357.SAMN02745244_01667"/>
<dbReference type="OrthoDB" id="3717258at2"/>
<dbReference type="Proteomes" id="UP000184512">
    <property type="component" value="Unassembled WGS sequence"/>
</dbReference>
<dbReference type="RefSeq" id="WP_073187056.1">
    <property type="nucleotide sequence ID" value="NZ_FQZG01000026.1"/>
</dbReference>
<accession>A0A1M6GD43</accession>
<dbReference type="EMBL" id="FQZG01000026">
    <property type="protein sequence ID" value="SHJ07855.1"/>
    <property type="molecule type" value="Genomic_DNA"/>
</dbReference>
<gene>
    <name evidence="1" type="ORF">SAMN02745244_01667</name>
</gene>
<keyword evidence="2" id="KW-1185">Reference proteome</keyword>
<evidence type="ECO:0000313" key="1">
    <source>
        <dbReference type="EMBL" id="SHJ07855.1"/>
    </source>
</evidence>
<dbReference type="AlphaFoldDB" id="A0A1M6GD43"/>
<proteinExistence type="predicted"/>